<reference evidence="3 4" key="1">
    <citation type="submission" date="2016-08" db="EMBL/GenBank/DDBJ databases">
        <authorList>
            <person name="Seilhamer J.J."/>
        </authorList>
    </citation>
    <scope>NUCLEOTIDE SEQUENCE [LARGE SCALE GENOMIC DNA]</scope>
    <source>
        <strain evidence="3 4">KCTC 42603</strain>
    </source>
</reference>
<evidence type="ECO:0000259" key="2">
    <source>
        <dbReference type="Pfam" id="PF01425"/>
    </source>
</evidence>
<gene>
    <name evidence="3" type="ORF">BFC18_03645</name>
</gene>
<dbReference type="AlphaFoldDB" id="A0A1E7ZFQ8"/>
<dbReference type="Proteomes" id="UP000175691">
    <property type="component" value="Unassembled WGS sequence"/>
</dbReference>
<dbReference type="NCBIfam" id="NF006006">
    <property type="entry name" value="PRK08137.1"/>
    <property type="match status" value="1"/>
</dbReference>
<feature type="chain" id="PRO_5009209833" evidence="1">
    <location>
        <begin position="21"/>
        <end position="535"/>
    </location>
</feature>
<accession>A0A1E7ZFQ8</accession>
<evidence type="ECO:0000313" key="3">
    <source>
        <dbReference type="EMBL" id="OFC72358.1"/>
    </source>
</evidence>
<dbReference type="PANTHER" id="PTHR42678:SF34">
    <property type="entry name" value="OS04G0183300 PROTEIN"/>
    <property type="match status" value="1"/>
</dbReference>
<keyword evidence="4" id="KW-1185">Reference proteome</keyword>
<dbReference type="OrthoDB" id="9811471at2"/>
<dbReference type="RefSeq" id="WP_070123584.1">
    <property type="nucleotide sequence ID" value="NZ_MDHN01000005.1"/>
</dbReference>
<dbReference type="STRING" id="1656094.BFC18_03645"/>
<feature type="signal peptide" evidence="1">
    <location>
        <begin position="1"/>
        <end position="20"/>
    </location>
</feature>
<name>A0A1E7ZFQ8_9ALTE</name>
<comment type="caution">
    <text evidence="3">The sequence shown here is derived from an EMBL/GenBank/DDBJ whole genome shotgun (WGS) entry which is preliminary data.</text>
</comment>
<dbReference type="Pfam" id="PF01425">
    <property type="entry name" value="Amidase"/>
    <property type="match status" value="1"/>
</dbReference>
<dbReference type="PANTHER" id="PTHR42678">
    <property type="entry name" value="AMIDASE"/>
    <property type="match status" value="1"/>
</dbReference>
<evidence type="ECO:0000256" key="1">
    <source>
        <dbReference type="SAM" id="SignalP"/>
    </source>
</evidence>
<keyword evidence="1" id="KW-0732">Signal</keyword>
<dbReference type="InterPro" id="IPR036928">
    <property type="entry name" value="AS_sf"/>
</dbReference>
<dbReference type="Gene3D" id="3.90.1300.10">
    <property type="entry name" value="Amidase signature (AS) domain"/>
    <property type="match status" value="1"/>
</dbReference>
<protein>
    <submittedName>
        <fullName evidence="3">Amidase</fullName>
    </submittedName>
</protein>
<organism evidence="3 4">
    <name type="scientific">Alteromonas confluentis</name>
    <dbReference type="NCBI Taxonomy" id="1656094"/>
    <lineage>
        <taxon>Bacteria</taxon>
        <taxon>Pseudomonadati</taxon>
        <taxon>Pseudomonadota</taxon>
        <taxon>Gammaproteobacteria</taxon>
        <taxon>Alteromonadales</taxon>
        <taxon>Alteromonadaceae</taxon>
        <taxon>Alteromonas/Salinimonas group</taxon>
        <taxon>Alteromonas</taxon>
    </lineage>
</organism>
<sequence>MQFFTALLLCCFVYVAQAQAQSQTDASPKNWLEANASEQAKAIAQGKLTSQQLVFAYLNRIDSLDPRINSILRLNSEAMKVAAQRDLDVKNGKPLGPLHGVPVLLKDNIETKDMPTTAGAMALVNNDTGRDSPLVAGLREAGAIILGKTNLSEWANFRSEDSISGWSAVGGLTRNPHNLARTACGSSSGSGAAMAANLASLTVGTETNGSIICPASFNGVVGYKPTVGLIPQTYIVPISSSQDTAGPITATVSDAGLMASVMADKKVAAEHNVNLSQLSSLNGEPEGKLKGKRIGVVRFSPSRVDGVNEAYEQALDTLKAQGAVLIDINEFSMPDEFWDKSYYVLLSEFKTTLNTYLTDSPAQLPVRSLKALIAFNQNDDREMQLFDQSIFIKSEETNGASGEAYQSAVAFVQNATRKDGIDKLLADNEVDILVAPSNNPAFLIDAVYGDHAPKGFTGIGYMAAIAGYPHVSVPMGAEKGLPLGLSFISSAWQDEVVLSAANAFEKAHQFALKPQFYPSRAQSPDMEAVFESLNP</sequence>
<evidence type="ECO:0000313" key="4">
    <source>
        <dbReference type="Proteomes" id="UP000175691"/>
    </source>
</evidence>
<dbReference type="SUPFAM" id="SSF75304">
    <property type="entry name" value="Amidase signature (AS) enzymes"/>
    <property type="match status" value="1"/>
</dbReference>
<dbReference type="EMBL" id="MDHN01000005">
    <property type="protein sequence ID" value="OFC72358.1"/>
    <property type="molecule type" value="Genomic_DNA"/>
</dbReference>
<dbReference type="InterPro" id="IPR023631">
    <property type="entry name" value="Amidase_dom"/>
</dbReference>
<proteinExistence type="predicted"/>
<feature type="domain" description="Amidase" evidence="2">
    <location>
        <begin position="53"/>
        <end position="498"/>
    </location>
</feature>